<proteinExistence type="predicted"/>
<evidence type="ECO:0000256" key="1">
    <source>
        <dbReference type="SAM" id="MobiDB-lite"/>
    </source>
</evidence>
<dbReference type="Proteomes" id="UP001265259">
    <property type="component" value="Unassembled WGS sequence"/>
</dbReference>
<accession>A0ABU3DIE0</accession>
<organism evidence="2 3">
    <name type="scientific">Tropicimonas omnivorans</name>
    <dbReference type="NCBI Taxonomy" id="3075590"/>
    <lineage>
        <taxon>Bacteria</taxon>
        <taxon>Pseudomonadati</taxon>
        <taxon>Pseudomonadota</taxon>
        <taxon>Alphaproteobacteria</taxon>
        <taxon>Rhodobacterales</taxon>
        <taxon>Roseobacteraceae</taxon>
        <taxon>Tropicimonas</taxon>
    </lineage>
</organism>
<keyword evidence="3" id="KW-1185">Reference proteome</keyword>
<sequence>MPDRKRSQDGTRETEEFTTDLPTPSEQGRAQGELERKVATRDEEKQALKGGGASRVTKSDEKGEGGLGGLHGTGEEE</sequence>
<protein>
    <submittedName>
        <fullName evidence="2">Uncharacterized protein</fullName>
    </submittedName>
</protein>
<dbReference type="RefSeq" id="WP_311692080.1">
    <property type="nucleotide sequence ID" value="NZ_JAVRHL010000003.1"/>
</dbReference>
<evidence type="ECO:0000313" key="2">
    <source>
        <dbReference type="EMBL" id="MDT0683483.1"/>
    </source>
</evidence>
<feature type="compositionally biased region" description="Basic and acidic residues" evidence="1">
    <location>
        <begin position="1"/>
        <end position="15"/>
    </location>
</feature>
<gene>
    <name evidence="2" type="ORF">RM543_12370</name>
</gene>
<comment type="caution">
    <text evidence="2">The sequence shown here is derived from an EMBL/GenBank/DDBJ whole genome shotgun (WGS) entry which is preliminary data.</text>
</comment>
<reference evidence="2 3" key="1">
    <citation type="submission" date="2023-09" db="EMBL/GenBank/DDBJ databases">
        <authorList>
            <person name="Rey-Velasco X."/>
        </authorList>
    </citation>
    <scope>NUCLEOTIDE SEQUENCE [LARGE SCALE GENOMIC DNA]</scope>
    <source>
        <strain evidence="2 3">F158</strain>
    </source>
</reference>
<feature type="compositionally biased region" description="Basic and acidic residues" evidence="1">
    <location>
        <begin position="32"/>
        <end position="47"/>
    </location>
</feature>
<evidence type="ECO:0000313" key="3">
    <source>
        <dbReference type="Proteomes" id="UP001265259"/>
    </source>
</evidence>
<dbReference type="EMBL" id="JAVRHL010000003">
    <property type="protein sequence ID" value="MDT0683483.1"/>
    <property type="molecule type" value="Genomic_DNA"/>
</dbReference>
<feature type="compositionally biased region" description="Gly residues" evidence="1">
    <location>
        <begin position="65"/>
        <end position="77"/>
    </location>
</feature>
<feature type="region of interest" description="Disordered" evidence="1">
    <location>
        <begin position="1"/>
        <end position="77"/>
    </location>
</feature>
<name>A0ABU3DIE0_9RHOB</name>